<dbReference type="PRINTS" id="PR00986">
    <property type="entry name" value="TRNASYNTHVAL"/>
</dbReference>
<dbReference type="PANTHER" id="PTHR11946">
    <property type="entry name" value="VALYL-TRNA SYNTHETASES"/>
    <property type="match status" value="1"/>
</dbReference>
<evidence type="ECO:0000313" key="12">
    <source>
        <dbReference type="EMBL" id="GAF72294.1"/>
    </source>
</evidence>
<dbReference type="SUPFAM" id="SSF52374">
    <property type="entry name" value="Nucleotidylyl transferase"/>
    <property type="match status" value="1"/>
</dbReference>
<dbReference type="SUPFAM" id="SSF50677">
    <property type="entry name" value="ValRS/IleRS/LeuRS editing domain"/>
    <property type="match status" value="1"/>
</dbReference>
<evidence type="ECO:0000256" key="3">
    <source>
        <dbReference type="ARBA" id="ARBA00013169"/>
    </source>
</evidence>
<dbReference type="GO" id="GO:0005524">
    <property type="term" value="F:ATP binding"/>
    <property type="evidence" value="ECO:0007669"/>
    <property type="project" value="UniProtKB-KW"/>
</dbReference>
<feature type="domain" description="Aminoacyl-tRNA synthetase class Ia" evidence="11">
    <location>
        <begin position="14"/>
        <end position="410"/>
    </location>
</feature>
<evidence type="ECO:0000256" key="6">
    <source>
        <dbReference type="ARBA" id="ARBA00022741"/>
    </source>
</evidence>
<evidence type="ECO:0000256" key="9">
    <source>
        <dbReference type="ARBA" id="ARBA00023146"/>
    </source>
</evidence>
<dbReference type="GO" id="GO:0005829">
    <property type="term" value="C:cytosol"/>
    <property type="evidence" value="ECO:0007669"/>
    <property type="project" value="TreeGrafter"/>
</dbReference>
<comment type="subcellular location">
    <subcellularLocation>
        <location evidence="1">Cytoplasm</location>
    </subcellularLocation>
</comment>
<evidence type="ECO:0000256" key="7">
    <source>
        <dbReference type="ARBA" id="ARBA00022840"/>
    </source>
</evidence>
<dbReference type="InterPro" id="IPR014729">
    <property type="entry name" value="Rossmann-like_a/b/a_fold"/>
</dbReference>
<organism evidence="12">
    <name type="scientific">marine sediment metagenome</name>
    <dbReference type="NCBI Taxonomy" id="412755"/>
    <lineage>
        <taxon>unclassified sequences</taxon>
        <taxon>metagenomes</taxon>
        <taxon>ecological metagenomes</taxon>
    </lineage>
</organism>
<dbReference type="GO" id="GO:0004832">
    <property type="term" value="F:valine-tRNA ligase activity"/>
    <property type="evidence" value="ECO:0007669"/>
    <property type="project" value="UniProtKB-EC"/>
</dbReference>
<name>X0RTW8_9ZZZZ</name>
<evidence type="ECO:0000256" key="10">
    <source>
        <dbReference type="ARBA" id="ARBA00029936"/>
    </source>
</evidence>
<proteinExistence type="predicted"/>
<dbReference type="InterPro" id="IPR001412">
    <property type="entry name" value="aa-tRNA-synth_I_CS"/>
</dbReference>
<dbReference type="Gene3D" id="3.40.50.620">
    <property type="entry name" value="HUPs"/>
    <property type="match status" value="1"/>
</dbReference>
<comment type="subunit">
    <text evidence="2">Monomer.</text>
</comment>
<comment type="caution">
    <text evidence="12">The sequence shown here is derived from an EMBL/GenBank/DDBJ whole genome shotgun (WGS) entry which is preliminary data.</text>
</comment>
<dbReference type="FunFam" id="3.40.50.620:FF:000032">
    <property type="entry name" value="Valine--tRNA ligase"/>
    <property type="match status" value="1"/>
</dbReference>
<evidence type="ECO:0000256" key="4">
    <source>
        <dbReference type="ARBA" id="ARBA00022490"/>
    </source>
</evidence>
<evidence type="ECO:0000259" key="11">
    <source>
        <dbReference type="Pfam" id="PF00133"/>
    </source>
</evidence>
<evidence type="ECO:0000256" key="8">
    <source>
        <dbReference type="ARBA" id="ARBA00022917"/>
    </source>
</evidence>
<dbReference type="InterPro" id="IPR009008">
    <property type="entry name" value="Val/Leu/Ile-tRNA-synth_edit"/>
</dbReference>
<feature type="non-terminal residue" evidence="12">
    <location>
        <position position="410"/>
    </location>
</feature>
<reference evidence="12" key="1">
    <citation type="journal article" date="2014" name="Front. Microbiol.">
        <title>High frequency of phylogenetically diverse reductive dehalogenase-homologous genes in deep subseafloor sedimentary metagenomes.</title>
        <authorList>
            <person name="Kawai M."/>
            <person name="Futagami T."/>
            <person name="Toyoda A."/>
            <person name="Takaki Y."/>
            <person name="Nishi S."/>
            <person name="Hori S."/>
            <person name="Arai W."/>
            <person name="Tsubouchi T."/>
            <person name="Morono Y."/>
            <person name="Uchiyama I."/>
            <person name="Ito T."/>
            <person name="Fujiyama A."/>
            <person name="Inagaki F."/>
            <person name="Takami H."/>
        </authorList>
    </citation>
    <scope>NUCLEOTIDE SEQUENCE</scope>
    <source>
        <strain evidence="12">Expedition CK06-06</strain>
    </source>
</reference>
<dbReference type="EC" id="6.1.1.9" evidence="3"/>
<accession>X0RTW8</accession>
<dbReference type="Pfam" id="PF00133">
    <property type="entry name" value="tRNA-synt_1"/>
    <property type="match status" value="1"/>
</dbReference>
<dbReference type="GO" id="GO:0006438">
    <property type="term" value="P:valyl-tRNA aminoacylation"/>
    <property type="evidence" value="ECO:0007669"/>
    <property type="project" value="InterPro"/>
</dbReference>
<dbReference type="EMBL" id="BARS01002754">
    <property type="protein sequence ID" value="GAF72294.1"/>
    <property type="molecule type" value="Genomic_DNA"/>
</dbReference>
<dbReference type="InterPro" id="IPR002303">
    <property type="entry name" value="Valyl-tRNA_ligase"/>
</dbReference>
<keyword evidence="4" id="KW-0963">Cytoplasm</keyword>
<keyword evidence="9" id="KW-0030">Aminoacyl-tRNA synthetase</keyword>
<sequence length="410" mass="47537">MLAKKYNFKEIEEKIYRSWEKKGYFNPDKLTLGKDARPYTTMLPPPNITGSLHIGHALNAIIQDITVRQKRMAGFKTLWLPGIDHAGIATQNVVEKELAKKGKSREELGREKFLEEIWKWKKKYGNQILNQLKRLGASCDWSRTRFTLDQDYQEAVKTAFLKYQKKGLLYQGTRVVNWCPRCETTLSDLELEYQDQKSDLWQIKYPLKKKLKDGLKAIVVATTRPETMLGDTAVAVHPSDKRYQKLIGQKVILPLVEREIPIIADRVVDPKFGTGAVKVTPSSDLTDELIGQRHNLPTVKIIDKKAQMTKEVPEKYQGLSREKARKAVVADLEKQELIVKKEKISNRIATCYRCQTVIEPLPSKQWFVKMAKLKEPAIKAVEKGEIKFYPERYKKIYLDWLREVRDWCIS</sequence>
<dbReference type="InterPro" id="IPR002300">
    <property type="entry name" value="aa-tRNA-synth_Ia"/>
</dbReference>
<dbReference type="Gene3D" id="3.90.740.10">
    <property type="entry name" value="Valyl/Leucyl/Isoleucyl-tRNA synthetase, editing domain"/>
    <property type="match status" value="1"/>
</dbReference>
<keyword evidence="5" id="KW-0436">Ligase</keyword>
<dbReference type="GO" id="GO:0002161">
    <property type="term" value="F:aminoacyl-tRNA deacylase activity"/>
    <property type="evidence" value="ECO:0007669"/>
    <property type="project" value="InterPro"/>
</dbReference>
<dbReference type="AlphaFoldDB" id="X0RTW8"/>
<dbReference type="PROSITE" id="PS00178">
    <property type="entry name" value="AA_TRNA_LIGASE_I"/>
    <property type="match status" value="1"/>
</dbReference>
<gene>
    <name evidence="12" type="ORF">S01H1_05282</name>
</gene>
<evidence type="ECO:0000256" key="5">
    <source>
        <dbReference type="ARBA" id="ARBA00022598"/>
    </source>
</evidence>
<protein>
    <recommendedName>
        <fullName evidence="3">valine--tRNA ligase</fullName>
        <ecNumber evidence="3">6.1.1.9</ecNumber>
    </recommendedName>
    <alternativeName>
        <fullName evidence="10">Valyl-tRNA synthetase</fullName>
    </alternativeName>
</protein>
<evidence type="ECO:0000256" key="2">
    <source>
        <dbReference type="ARBA" id="ARBA00011245"/>
    </source>
</evidence>
<keyword evidence="8" id="KW-0648">Protein biosynthesis</keyword>
<evidence type="ECO:0000256" key="1">
    <source>
        <dbReference type="ARBA" id="ARBA00004496"/>
    </source>
</evidence>
<dbReference type="PANTHER" id="PTHR11946:SF93">
    <property type="entry name" value="VALINE--TRNA LIGASE, CHLOROPLASTIC_MITOCHONDRIAL 2"/>
    <property type="match status" value="1"/>
</dbReference>
<keyword evidence="7" id="KW-0067">ATP-binding</keyword>
<keyword evidence="6" id="KW-0547">Nucleotide-binding</keyword>